<accession>A0A1C1CBF2</accession>
<proteinExistence type="predicted"/>
<organism evidence="2 3">
    <name type="scientific">Cladophialophora carrionii</name>
    <dbReference type="NCBI Taxonomy" id="86049"/>
    <lineage>
        <taxon>Eukaryota</taxon>
        <taxon>Fungi</taxon>
        <taxon>Dikarya</taxon>
        <taxon>Ascomycota</taxon>
        <taxon>Pezizomycotina</taxon>
        <taxon>Eurotiomycetes</taxon>
        <taxon>Chaetothyriomycetidae</taxon>
        <taxon>Chaetothyriales</taxon>
        <taxon>Herpotrichiellaceae</taxon>
        <taxon>Cladophialophora</taxon>
    </lineage>
</organism>
<evidence type="ECO:0000256" key="1">
    <source>
        <dbReference type="SAM" id="MobiDB-lite"/>
    </source>
</evidence>
<name>A0A1C1CBF2_9EURO</name>
<comment type="caution">
    <text evidence="2">The sequence shown here is derived from an EMBL/GenBank/DDBJ whole genome shotgun (WGS) entry which is preliminary data.</text>
</comment>
<evidence type="ECO:0000313" key="3">
    <source>
        <dbReference type="Proteomes" id="UP000094526"/>
    </source>
</evidence>
<gene>
    <name evidence="2" type="ORF">CLCR_01732</name>
</gene>
<sequence length="174" mass="19198">MPQAGYTITESAGRPRTWPRPQLNHELLFKNNYGSVAALSKTRTLELEHLFATESRRLEPTKAILPKLNFPHEPSLAQEVNSQLTSGSTRGESSISKKPAETTMSGTTETTEASSSRTKASSEPSSGTNPTEGSMSEARRPKIIMVRHCAPDKGWAFHRLADGKTTWTDTEKRE</sequence>
<dbReference type="VEuPathDB" id="FungiDB:CLCR_01732"/>
<evidence type="ECO:0000313" key="2">
    <source>
        <dbReference type="EMBL" id="OCT45791.1"/>
    </source>
</evidence>
<reference evidence="3" key="1">
    <citation type="submission" date="2015-07" db="EMBL/GenBank/DDBJ databases">
        <authorList>
            <person name="Teixeira M.M."/>
            <person name="Souza R.C."/>
            <person name="Almeida L.G."/>
            <person name="Vicente V.A."/>
            <person name="de Hoog S."/>
            <person name="Bocca A.L."/>
            <person name="de Almeida S.R."/>
            <person name="Vasconcelos A.T."/>
            <person name="Felipe M.S."/>
        </authorList>
    </citation>
    <scope>NUCLEOTIDE SEQUENCE [LARGE SCALE GENOMIC DNA]</scope>
    <source>
        <strain evidence="3">KSF</strain>
    </source>
</reference>
<feature type="region of interest" description="Disordered" evidence="1">
    <location>
        <begin position="72"/>
        <end position="144"/>
    </location>
</feature>
<feature type="compositionally biased region" description="Low complexity" evidence="1">
    <location>
        <begin position="101"/>
        <end position="126"/>
    </location>
</feature>
<feature type="compositionally biased region" description="Polar residues" evidence="1">
    <location>
        <begin position="78"/>
        <end position="96"/>
    </location>
</feature>
<protein>
    <submittedName>
        <fullName evidence="2">Uncharacterized protein</fullName>
    </submittedName>
</protein>
<dbReference type="AlphaFoldDB" id="A0A1C1CBF2"/>
<dbReference type="Proteomes" id="UP000094526">
    <property type="component" value="Unassembled WGS sequence"/>
</dbReference>
<dbReference type="EMBL" id="LGRB01000019">
    <property type="protein sequence ID" value="OCT45791.1"/>
    <property type="molecule type" value="Genomic_DNA"/>
</dbReference>
<keyword evidence="3" id="KW-1185">Reference proteome</keyword>